<dbReference type="OrthoDB" id="2029395at2"/>
<proteinExistence type="predicted"/>
<accession>A0A1H3N0T8</accession>
<dbReference type="InterPro" id="IPR025233">
    <property type="entry name" value="DUF4176"/>
</dbReference>
<dbReference type="EMBL" id="FNPG01000045">
    <property type="protein sequence ID" value="SDY82456.1"/>
    <property type="molecule type" value="Genomic_DNA"/>
</dbReference>
<dbReference type="AlphaFoldDB" id="A0A1H3N0T8"/>
<name>A0A1H3N0T8_9FIRM</name>
<gene>
    <name evidence="1" type="ORF">SAMN02910414_02452</name>
</gene>
<organism evidence="1 2">
    <name type="scientific">Lachnobacterium bovis DSM 14045</name>
    <dbReference type="NCBI Taxonomy" id="1122142"/>
    <lineage>
        <taxon>Bacteria</taxon>
        <taxon>Bacillati</taxon>
        <taxon>Bacillota</taxon>
        <taxon>Clostridia</taxon>
        <taxon>Lachnospirales</taxon>
        <taxon>Lachnospiraceae</taxon>
        <taxon>Lachnobacterium</taxon>
    </lineage>
</organism>
<dbReference type="RefSeq" id="WP_074719238.1">
    <property type="nucleotide sequence ID" value="NZ_FNPG01000045.1"/>
</dbReference>
<dbReference type="STRING" id="1122142.SAMN02910414_02452"/>
<evidence type="ECO:0008006" key="3">
    <source>
        <dbReference type="Google" id="ProtNLM"/>
    </source>
</evidence>
<reference evidence="1 2" key="1">
    <citation type="submission" date="2016-10" db="EMBL/GenBank/DDBJ databases">
        <authorList>
            <person name="de Groot N.N."/>
        </authorList>
    </citation>
    <scope>NUCLEOTIDE SEQUENCE [LARGE SCALE GENOMIC DNA]</scope>
    <source>
        <strain evidence="1 2">DSM 14045</strain>
    </source>
</reference>
<keyword evidence="2" id="KW-1185">Reference proteome</keyword>
<dbReference type="Proteomes" id="UP000183918">
    <property type="component" value="Unassembled WGS sequence"/>
</dbReference>
<evidence type="ECO:0000313" key="1">
    <source>
        <dbReference type="EMBL" id="SDY82456.1"/>
    </source>
</evidence>
<evidence type="ECO:0000313" key="2">
    <source>
        <dbReference type="Proteomes" id="UP000183918"/>
    </source>
</evidence>
<protein>
    <recommendedName>
        <fullName evidence="3">DUF4176 domain-containing protein</fullName>
    </recommendedName>
</protein>
<dbReference type="Pfam" id="PF13780">
    <property type="entry name" value="DUF4176"/>
    <property type="match status" value="1"/>
</dbReference>
<sequence>MTSKDYRLALWKEYLKKVDFISEREKENLDAIAKMYFEDQSFLLEVYKAFAKDLDYLEDQENHVHYEKDGKDYILALENIETVFDKQHFAKVIAAMLDILEEMLPLGTVVDLDSEMMKLVGEKINDEKAKEGEELIDVDAVENFRMVITHRFLGSDGKYYYPYAGVVYPTGMPGSREVFYFTRAFVKNIVQKGYEDELELQFQYMMKKELIVNKGMCTVGYTSPETAIELNKKITSGKLHEAC</sequence>